<comment type="caution">
    <text evidence="3">The sequence shown here is derived from an EMBL/GenBank/DDBJ whole genome shotgun (WGS) entry which is preliminary data.</text>
</comment>
<feature type="coiled-coil region" evidence="1">
    <location>
        <begin position="293"/>
        <end position="325"/>
    </location>
</feature>
<reference evidence="3" key="2">
    <citation type="submission" date="2022-07" db="EMBL/GenBank/DDBJ databases">
        <authorList>
            <person name="Goncalves M.F.M."/>
            <person name="Hilario S."/>
            <person name="Van De Peer Y."/>
            <person name="Esteves A.C."/>
            <person name="Alves A."/>
        </authorList>
    </citation>
    <scope>NUCLEOTIDE SEQUENCE</scope>
    <source>
        <strain evidence="3">MUM 19.33</strain>
    </source>
</reference>
<keyword evidence="1" id="KW-0175">Coiled coil</keyword>
<proteinExistence type="predicted"/>
<dbReference type="GeneID" id="75828829"/>
<dbReference type="AlphaFoldDB" id="A0A9P9Y1W8"/>
<dbReference type="OrthoDB" id="4847496at2759"/>
<name>A0A9P9Y1W8_9HYPO</name>
<feature type="region of interest" description="Disordered" evidence="2">
    <location>
        <begin position="164"/>
        <end position="184"/>
    </location>
</feature>
<dbReference type="Gene3D" id="1.20.5.170">
    <property type="match status" value="1"/>
</dbReference>
<organism evidence="3 4">
    <name type="scientific">Emericellopsis cladophorae</name>
    <dbReference type="NCBI Taxonomy" id="2686198"/>
    <lineage>
        <taxon>Eukaryota</taxon>
        <taxon>Fungi</taxon>
        <taxon>Dikarya</taxon>
        <taxon>Ascomycota</taxon>
        <taxon>Pezizomycotina</taxon>
        <taxon>Sordariomycetes</taxon>
        <taxon>Hypocreomycetidae</taxon>
        <taxon>Hypocreales</taxon>
        <taxon>Bionectriaceae</taxon>
        <taxon>Emericellopsis</taxon>
    </lineage>
</organism>
<feature type="region of interest" description="Disordered" evidence="2">
    <location>
        <begin position="353"/>
        <end position="372"/>
    </location>
</feature>
<accession>A0A9P9Y1W8</accession>
<reference evidence="3" key="1">
    <citation type="journal article" date="2021" name="J Fungi (Basel)">
        <title>Genomic and Metabolomic Analyses of the Marine Fungus Emericellopsis cladophorae: Insights into Saltwater Adaptability Mechanisms and Its Biosynthetic Potential.</title>
        <authorList>
            <person name="Goncalves M.F.M."/>
            <person name="Hilario S."/>
            <person name="Van de Peer Y."/>
            <person name="Esteves A.C."/>
            <person name="Alves A."/>
        </authorList>
    </citation>
    <scope>NUCLEOTIDE SEQUENCE</scope>
    <source>
        <strain evidence="3">MUM 19.33</strain>
    </source>
</reference>
<evidence type="ECO:0000313" key="4">
    <source>
        <dbReference type="Proteomes" id="UP001055219"/>
    </source>
</evidence>
<gene>
    <name evidence="3" type="ORF">J7T54_002317</name>
</gene>
<feature type="compositionally biased region" description="Acidic residues" evidence="2">
    <location>
        <begin position="355"/>
        <end position="364"/>
    </location>
</feature>
<keyword evidence="4" id="KW-1185">Reference proteome</keyword>
<evidence type="ECO:0000256" key="2">
    <source>
        <dbReference type="SAM" id="MobiDB-lite"/>
    </source>
</evidence>
<evidence type="ECO:0000313" key="3">
    <source>
        <dbReference type="EMBL" id="KAI6781424.1"/>
    </source>
</evidence>
<dbReference type="EMBL" id="JAGIXG020000022">
    <property type="protein sequence ID" value="KAI6781424.1"/>
    <property type="molecule type" value="Genomic_DNA"/>
</dbReference>
<feature type="region of interest" description="Disordered" evidence="2">
    <location>
        <begin position="1"/>
        <end position="59"/>
    </location>
</feature>
<evidence type="ECO:0000256" key="1">
    <source>
        <dbReference type="SAM" id="Coils"/>
    </source>
</evidence>
<dbReference type="RefSeq" id="XP_051362280.1">
    <property type="nucleotide sequence ID" value="XM_051506498.1"/>
</dbReference>
<dbReference type="Proteomes" id="UP001055219">
    <property type="component" value="Unassembled WGS sequence"/>
</dbReference>
<protein>
    <submittedName>
        <fullName evidence="3">Uncharacterized protein</fullName>
    </submittedName>
</protein>
<feature type="compositionally biased region" description="Polar residues" evidence="2">
    <location>
        <begin position="10"/>
        <end position="36"/>
    </location>
</feature>
<sequence>MADAHHHHQNGGSSSKRPRSSTGDNNNHNDQGGSSSKRQRTEAHAQDTQNLDPLGFPNVDAFGHPQLDYNNYVAPMATMQQYNMPPPTATATATSAGNPAAPNGVSSSYGATYQGSLPANVPRSSTRSGLKIGPLTLEQAQLAIPGHLSPADKEVLKTRLQDELNRQRAHPPALPRSEVSGLPPKEFMPEYKKIEEHFTPELKARIRTFNARISEELQRIDRERNNQAAKKSRETRLEALRLTRDMLNKKTAERDWLRLKVLQLQGEPNEYDALPDQTRRRLVEVVETRVREIDQTYAEEKKQEESRKRAERTRLRAEARELEAMTPDYFLNEIVPPEEALTAIVGEDGTYIDKEQEEDGEGEPEQQLYADGGGVLDEHVLERTLYGGGHHGHTLRL</sequence>
<dbReference type="CDD" id="cd14686">
    <property type="entry name" value="bZIP"/>
    <property type="match status" value="1"/>
</dbReference>